<protein>
    <recommendedName>
        <fullName evidence="3">Myb-like domain-containing protein</fullName>
    </recommendedName>
</protein>
<dbReference type="eggNOG" id="ENOG502RRIU">
    <property type="taxonomic scope" value="Eukaryota"/>
</dbReference>
<evidence type="ECO:0000256" key="1">
    <source>
        <dbReference type="SAM" id="MobiDB-lite"/>
    </source>
</evidence>
<keyword evidence="2" id="KW-1133">Transmembrane helix</keyword>
<dbReference type="EnsemblPlants" id="Bo1g017840.1">
    <property type="protein sequence ID" value="Bo1g017840.1"/>
    <property type="gene ID" value="Bo1g017840"/>
</dbReference>
<keyword evidence="2" id="KW-0472">Membrane</keyword>
<dbReference type="Proteomes" id="UP000032141">
    <property type="component" value="Chromosome C1"/>
</dbReference>
<dbReference type="PANTHER" id="PTHR45023">
    <property type="match status" value="1"/>
</dbReference>
<proteinExistence type="predicted"/>
<evidence type="ECO:0000313" key="4">
    <source>
        <dbReference type="EnsemblPlants" id="Bo1g017840.1"/>
    </source>
</evidence>
<feature type="region of interest" description="Disordered" evidence="1">
    <location>
        <begin position="302"/>
        <end position="347"/>
    </location>
</feature>
<feature type="transmembrane region" description="Helical" evidence="2">
    <location>
        <begin position="120"/>
        <end position="138"/>
    </location>
</feature>
<evidence type="ECO:0000256" key="2">
    <source>
        <dbReference type="SAM" id="Phobius"/>
    </source>
</evidence>
<dbReference type="InterPro" id="IPR001005">
    <property type="entry name" value="SANT/Myb"/>
</dbReference>
<keyword evidence="5" id="KW-1185">Reference proteome</keyword>
<keyword evidence="2" id="KW-0812">Transmembrane</keyword>
<evidence type="ECO:0000259" key="3">
    <source>
        <dbReference type="PROSITE" id="PS50090"/>
    </source>
</evidence>
<organism evidence="4 5">
    <name type="scientific">Brassica oleracea var. oleracea</name>
    <dbReference type="NCBI Taxonomy" id="109376"/>
    <lineage>
        <taxon>Eukaryota</taxon>
        <taxon>Viridiplantae</taxon>
        <taxon>Streptophyta</taxon>
        <taxon>Embryophyta</taxon>
        <taxon>Tracheophyta</taxon>
        <taxon>Spermatophyta</taxon>
        <taxon>Magnoliopsida</taxon>
        <taxon>eudicotyledons</taxon>
        <taxon>Gunneridae</taxon>
        <taxon>Pentapetalae</taxon>
        <taxon>rosids</taxon>
        <taxon>malvids</taxon>
        <taxon>Brassicales</taxon>
        <taxon>Brassicaceae</taxon>
        <taxon>Brassiceae</taxon>
        <taxon>Brassica</taxon>
    </lineage>
</organism>
<reference evidence="4" key="2">
    <citation type="submission" date="2015-03" db="UniProtKB">
        <authorList>
            <consortium name="EnsemblPlants"/>
        </authorList>
    </citation>
    <scope>IDENTIFICATION</scope>
</reference>
<dbReference type="Gramene" id="Bo1g017840.1">
    <property type="protein sequence ID" value="Bo1g017840.1"/>
    <property type="gene ID" value="Bo1g017840"/>
</dbReference>
<dbReference type="AlphaFoldDB" id="A0A0D3A3W2"/>
<sequence>MCCLIWHGKRRCFFARCRTGTGWRKLDPSVLRIFSFPSFLSLFFSPRYGERRNPMRSMGLFDATAASQWVAVVDDGKRQVTSLPVSFLSSAKGEISHDRWFCWTIRRRIRRWLSSRKGHGNLPICLFPLLGGIVASSISGESKSYLQPKFLFLPLKVPLIQPSTATLVLAIVKRRTWTPADDVVLISLWLNTSKDPVVSTEQKSGTFWTRIAAYFAASHQDGGSEQRGASHCKHHWQKINDLVCKLCGAYEAARREKTSGQNENDVLKLAHQIFFNNHKKKFLLEHAWKELRHGQKWCELSSAKNEGTSKKKKAGDGGDSSTSQADSKKRPPGVKASKASGKKTFDPDKQVEEFERIWKIKQKEIDAKERLSKMSLLDSLIGKKELLLEYEESLKKKLINDLF</sequence>
<dbReference type="PROSITE" id="PS50090">
    <property type="entry name" value="MYB_LIKE"/>
    <property type="match status" value="1"/>
</dbReference>
<feature type="transmembrane region" description="Helical" evidence="2">
    <location>
        <begin position="150"/>
        <end position="172"/>
    </location>
</feature>
<evidence type="ECO:0000313" key="5">
    <source>
        <dbReference type="Proteomes" id="UP000032141"/>
    </source>
</evidence>
<dbReference type="HOGENOM" id="CLU_012390_0_2_1"/>
<name>A0A0D3A3W2_BRAOL</name>
<dbReference type="PANTHER" id="PTHR45023:SF4">
    <property type="entry name" value="GLYCINE-RICH PROTEIN-RELATED"/>
    <property type="match status" value="1"/>
</dbReference>
<reference evidence="4 5" key="1">
    <citation type="journal article" date="2014" name="Genome Biol.">
        <title>Transcriptome and methylome profiling reveals relics of genome dominance in the mesopolyploid Brassica oleracea.</title>
        <authorList>
            <person name="Parkin I.A."/>
            <person name="Koh C."/>
            <person name="Tang H."/>
            <person name="Robinson S.J."/>
            <person name="Kagale S."/>
            <person name="Clarke W.E."/>
            <person name="Town C.D."/>
            <person name="Nixon J."/>
            <person name="Krishnakumar V."/>
            <person name="Bidwell S.L."/>
            <person name="Denoeud F."/>
            <person name="Belcram H."/>
            <person name="Links M.G."/>
            <person name="Just J."/>
            <person name="Clarke C."/>
            <person name="Bender T."/>
            <person name="Huebert T."/>
            <person name="Mason A.S."/>
            <person name="Pires J.C."/>
            <person name="Barker G."/>
            <person name="Moore J."/>
            <person name="Walley P.G."/>
            <person name="Manoli S."/>
            <person name="Batley J."/>
            <person name="Edwards D."/>
            <person name="Nelson M.N."/>
            <person name="Wang X."/>
            <person name="Paterson A.H."/>
            <person name="King G."/>
            <person name="Bancroft I."/>
            <person name="Chalhoub B."/>
            <person name="Sharpe A.G."/>
        </authorList>
    </citation>
    <scope>NUCLEOTIDE SEQUENCE</scope>
    <source>
        <strain evidence="4 5">cv. TO1000</strain>
    </source>
</reference>
<feature type="domain" description="Myb-like" evidence="3">
    <location>
        <begin position="173"/>
        <end position="240"/>
    </location>
</feature>
<accession>A0A0D3A3W2</accession>